<protein>
    <submittedName>
        <fullName evidence="2">DUF3109 family protein</fullName>
    </submittedName>
</protein>
<reference evidence="2" key="1">
    <citation type="journal article" date="2021" name="PeerJ">
        <title>Extensive microbial diversity within the chicken gut microbiome revealed by metagenomics and culture.</title>
        <authorList>
            <person name="Gilroy R."/>
            <person name="Ravi A."/>
            <person name="Getino M."/>
            <person name="Pursley I."/>
            <person name="Horton D.L."/>
            <person name="Alikhan N.F."/>
            <person name="Baker D."/>
            <person name="Gharbi K."/>
            <person name="Hall N."/>
            <person name="Watson M."/>
            <person name="Adriaenssens E.M."/>
            <person name="Foster-Nyarko E."/>
            <person name="Jarju S."/>
            <person name="Secka A."/>
            <person name="Antonio M."/>
            <person name="Oren A."/>
            <person name="Chaudhuri R.R."/>
            <person name="La Ragione R."/>
            <person name="Hildebrand F."/>
            <person name="Pallen M.J."/>
        </authorList>
    </citation>
    <scope>NUCLEOTIDE SEQUENCE</scope>
    <source>
        <strain evidence="2">CHK121-7720</strain>
    </source>
</reference>
<sequence>MLQVGRALVSLDVIERFFICNLDKCLGACCVEGDAGAPVTEEECRKLKEILGVVWDDLLPEARRVIEQQGVAYVDEEGDLVTSIVNGKDCVFTCYDRNGMCQCAIEKAFRAGKIDFYKPISCHLYPIRLKEYPDFSAVNYHRWKICKAGEVLGRREQVRVYQFLKEPLIRRFGEAWYNELCEAAEAYLQQYGE</sequence>
<evidence type="ECO:0000313" key="2">
    <source>
        <dbReference type="EMBL" id="HJG90000.1"/>
    </source>
</evidence>
<proteinExistence type="inferred from homology"/>
<comment type="similarity">
    <text evidence="1">Belongs to the Rv0495c family.</text>
</comment>
<reference evidence="2" key="2">
    <citation type="submission" date="2021-09" db="EMBL/GenBank/DDBJ databases">
        <authorList>
            <person name="Gilroy R."/>
        </authorList>
    </citation>
    <scope>NUCLEOTIDE SEQUENCE</scope>
    <source>
        <strain evidence="2">CHK121-7720</strain>
    </source>
</reference>
<dbReference type="InterPro" id="IPR021458">
    <property type="entry name" value="Rv0495c"/>
</dbReference>
<evidence type="ECO:0000256" key="1">
    <source>
        <dbReference type="ARBA" id="ARBA00093770"/>
    </source>
</evidence>
<accession>A0A921MT00</accession>
<dbReference type="AlphaFoldDB" id="A0A921MT00"/>
<dbReference type="RefSeq" id="WP_025278988.1">
    <property type="nucleotide sequence ID" value="NZ_CAKMIC010000006.1"/>
</dbReference>
<dbReference type="EMBL" id="DYUD01000030">
    <property type="protein sequence ID" value="HJG90000.1"/>
    <property type="molecule type" value="Genomic_DNA"/>
</dbReference>
<name>A0A921MT00_9BACT</name>
<dbReference type="GeneID" id="90529651"/>
<organism evidence="2 3">
    <name type="scientific">Barnesiella viscericola</name>
    <dbReference type="NCBI Taxonomy" id="397865"/>
    <lineage>
        <taxon>Bacteria</taxon>
        <taxon>Pseudomonadati</taxon>
        <taxon>Bacteroidota</taxon>
        <taxon>Bacteroidia</taxon>
        <taxon>Bacteroidales</taxon>
        <taxon>Barnesiellaceae</taxon>
        <taxon>Barnesiella</taxon>
    </lineage>
</organism>
<comment type="caution">
    <text evidence="2">The sequence shown here is derived from an EMBL/GenBank/DDBJ whole genome shotgun (WGS) entry which is preliminary data.</text>
</comment>
<dbReference type="Pfam" id="PF11307">
    <property type="entry name" value="DUF3109"/>
    <property type="match status" value="1"/>
</dbReference>
<dbReference type="Proteomes" id="UP000757103">
    <property type="component" value="Unassembled WGS sequence"/>
</dbReference>
<gene>
    <name evidence="2" type="ORF">K8U91_11095</name>
</gene>
<evidence type="ECO:0000313" key="3">
    <source>
        <dbReference type="Proteomes" id="UP000757103"/>
    </source>
</evidence>